<evidence type="ECO:0000256" key="4">
    <source>
        <dbReference type="ARBA" id="ARBA00022993"/>
    </source>
</evidence>
<dbReference type="CDD" id="cd02022">
    <property type="entry name" value="DPCK"/>
    <property type="match status" value="1"/>
</dbReference>
<sequence length="197" mass="21019">MIVIGLTGSIGMGKSTTAKLLADEGARVFDADAVVASLYASGGAAVEPVEAAFPGCVVDGAVDRDRLTAALHDDPVGFERLERIVHPLVAEARSRFLEAARADGVRFVVMDAPLLFEADLHDAVDVVMVVSAPEAVQRDRVLARPGMTPEKLDAILARQLPDAEKRRRADYVIDTSKGVEDARAQVRAALKDMEQTG</sequence>
<keyword evidence="8" id="KW-1185">Reference proteome</keyword>
<dbReference type="UniPathway" id="UPA00241">
    <property type="reaction ID" value="UER00356"/>
</dbReference>
<comment type="pathway">
    <text evidence="5">Cofactor biosynthesis; coenzyme A biosynthesis; CoA from (R)-pantothenate: step 5/5.</text>
</comment>
<keyword evidence="5" id="KW-0808">Transferase</keyword>
<dbReference type="Pfam" id="PF01121">
    <property type="entry name" value="CoaE"/>
    <property type="match status" value="1"/>
</dbReference>
<dbReference type="Gene3D" id="3.40.50.300">
    <property type="entry name" value="P-loop containing nucleotide triphosphate hydrolases"/>
    <property type="match status" value="1"/>
</dbReference>
<dbReference type="GO" id="GO:0005524">
    <property type="term" value="F:ATP binding"/>
    <property type="evidence" value="ECO:0007669"/>
    <property type="project" value="UniProtKB-UniRule"/>
</dbReference>
<evidence type="ECO:0000313" key="7">
    <source>
        <dbReference type="EMBL" id="PWE18364.1"/>
    </source>
</evidence>
<name>A0A2U2BWL5_9PROT</name>
<comment type="function">
    <text evidence="5">Catalyzes the phosphorylation of the 3'-hydroxyl group of dephosphocoenzyme A to form coenzyme A.</text>
</comment>
<keyword evidence="2 5" id="KW-0547">Nucleotide-binding</keyword>
<comment type="catalytic activity">
    <reaction evidence="5">
        <text>3'-dephospho-CoA + ATP = ADP + CoA + H(+)</text>
        <dbReference type="Rhea" id="RHEA:18245"/>
        <dbReference type="ChEBI" id="CHEBI:15378"/>
        <dbReference type="ChEBI" id="CHEBI:30616"/>
        <dbReference type="ChEBI" id="CHEBI:57287"/>
        <dbReference type="ChEBI" id="CHEBI:57328"/>
        <dbReference type="ChEBI" id="CHEBI:456216"/>
        <dbReference type="EC" id="2.7.1.24"/>
    </reaction>
</comment>
<dbReference type="Proteomes" id="UP000245168">
    <property type="component" value="Unassembled WGS sequence"/>
</dbReference>
<dbReference type="EC" id="2.7.1.24" evidence="5 6"/>
<proteinExistence type="inferred from homology"/>
<accession>A0A2U2BWL5</accession>
<dbReference type="HAMAP" id="MF_00376">
    <property type="entry name" value="Dephospho_CoA_kinase"/>
    <property type="match status" value="1"/>
</dbReference>
<dbReference type="GO" id="GO:0005737">
    <property type="term" value="C:cytoplasm"/>
    <property type="evidence" value="ECO:0007669"/>
    <property type="project" value="UniProtKB-SubCell"/>
</dbReference>
<keyword evidence="4 5" id="KW-0173">Coenzyme A biosynthesis</keyword>
<dbReference type="AlphaFoldDB" id="A0A2U2BWL5"/>
<keyword evidence="3 5" id="KW-0067">ATP-binding</keyword>
<evidence type="ECO:0000256" key="1">
    <source>
        <dbReference type="ARBA" id="ARBA00009018"/>
    </source>
</evidence>
<protein>
    <recommendedName>
        <fullName evidence="5 6">Dephospho-CoA kinase</fullName>
        <ecNumber evidence="5 6">2.7.1.24</ecNumber>
    </recommendedName>
    <alternativeName>
        <fullName evidence="5">Dephosphocoenzyme A kinase</fullName>
    </alternativeName>
</protein>
<comment type="caution">
    <text evidence="7">The sequence shown here is derived from an EMBL/GenBank/DDBJ whole genome shotgun (WGS) entry which is preliminary data.</text>
</comment>
<evidence type="ECO:0000256" key="3">
    <source>
        <dbReference type="ARBA" id="ARBA00022840"/>
    </source>
</evidence>
<dbReference type="OrthoDB" id="9812943at2"/>
<dbReference type="PANTHER" id="PTHR10695">
    <property type="entry name" value="DEPHOSPHO-COA KINASE-RELATED"/>
    <property type="match status" value="1"/>
</dbReference>
<evidence type="ECO:0000256" key="6">
    <source>
        <dbReference type="NCBIfam" id="TIGR00152"/>
    </source>
</evidence>
<evidence type="ECO:0000256" key="5">
    <source>
        <dbReference type="HAMAP-Rule" id="MF_00376"/>
    </source>
</evidence>
<dbReference type="RefSeq" id="WP_109251639.1">
    <property type="nucleotide sequence ID" value="NZ_QEXV01000001.1"/>
</dbReference>
<dbReference type="InterPro" id="IPR001977">
    <property type="entry name" value="Depp_CoAkinase"/>
</dbReference>
<dbReference type="PANTHER" id="PTHR10695:SF46">
    <property type="entry name" value="BIFUNCTIONAL COENZYME A SYNTHASE-RELATED"/>
    <property type="match status" value="1"/>
</dbReference>
<evidence type="ECO:0000313" key="8">
    <source>
        <dbReference type="Proteomes" id="UP000245168"/>
    </source>
</evidence>
<dbReference type="EMBL" id="QEXV01000001">
    <property type="protein sequence ID" value="PWE18364.1"/>
    <property type="molecule type" value="Genomic_DNA"/>
</dbReference>
<dbReference type="NCBIfam" id="TIGR00152">
    <property type="entry name" value="dephospho-CoA kinase"/>
    <property type="match status" value="1"/>
</dbReference>
<dbReference type="GO" id="GO:0004140">
    <property type="term" value="F:dephospho-CoA kinase activity"/>
    <property type="evidence" value="ECO:0007669"/>
    <property type="project" value="UniProtKB-UniRule"/>
</dbReference>
<dbReference type="GO" id="GO:0015937">
    <property type="term" value="P:coenzyme A biosynthetic process"/>
    <property type="evidence" value="ECO:0007669"/>
    <property type="project" value="UniProtKB-UniRule"/>
</dbReference>
<dbReference type="SUPFAM" id="SSF52540">
    <property type="entry name" value="P-loop containing nucleoside triphosphate hydrolases"/>
    <property type="match status" value="1"/>
</dbReference>
<gene>
    <name evidence="5" type="primary">coaE</name>
    <name evidence="7" type="ORF">DDZ18_01805</name>
</gene>
<dbReference type="InterPro" id="IPR027417">
    <property type="entry name" value="P-loop_NTPase"/>
</dbReference>
<keyword evidence="5" id="KW-0963">Cytoplasm</keyword>
<keyword evidence="5 7" id="KW-0418">Kinase</keyword>
<comment type="similarity">
    <text evidence="1 5">Belongs to the CoaE family.</text>
</comment>
<comment type="subcellular location">
    <subcellularLocation>
        <location evidence="5">Cytoplasm</location>
    </subcellularLocation>
</comment>
<organism evidence="7 8">
    <name type="scientific">Marinicauda salina</name>
    <dbReference type="NCBI Taxonomy" id="2135793"/>
    <lineage>
        <taxon>Bacteria</taxon>
        <taxon>Pseudomonadati</taxon>
        <taxon>Pseudomonadota</taxon>
        <taxon>Alphaproteobacteria</taxon>
        <taxon>Maricaulales</taxon>
        <taxon>Maricaulaceae</taxon>
        <taxon>Marinicauda</taxon>
    </lineage>
</organism>
<feature type="binding site" evidence="5">
    <location>
        <begin position="11"/>
        <end position="16"/>
    </location>
    <ligand>
        <name>ATP</name>
        <dbReference type="ChEBI" id="CHEBI:30616"/>
    </ligand>
</feature>
<evidence type="ECO:0000256" key="2">
    <source>
        <dbReference type="ARBA" id="ARBA00022741"/>
    </source>
</evidence>
<reference evidence="8" key="1">
    <citation type="submission" date="2018-05" db="EMBL/GenBank/DDBJ databases">
        <authorList>
            <person name="Liu B.-T."/>
        </authorList>
    </citation>
    <scope>NUCLEOTIDE SEQUENCE [LARGE SCALE GENOMIC DNA]</scope>
    <source>
        <strain evidence="8">WD6-1</strain>
    </source>
</reference>
<dbReference type="PROSITE" id="PS51219">
    <property type="entry name" value="DPCK"/>
    <property type="match status" value="1"/>
</dbReference>